<dbReference type="PROSITE" id="PS01033">
    <property type="entry name" value="GLOBIN"/>
    <property type="match status" value="1"/>
</dbReference>
<organism evidence="8 9">
    <name type="scientific">Patella caerulea</name>
    <name type="common">Rayed Mediterranean limpet</name>
    <dbReference type="NCBI Taxonomy" id="87958"/>
    <lineage>
        <taxon>Eukaryota</taxon>
        <taxon>Metazoa</taxon>
        <taxon>Spiralia</taxon>
        <taxon>Lophotrochozoa</taxon>
        <taxon>Mollusca</taxon>
        <taxon>Gastropoda</taxon>
        <taxon>Patellogastropoda</taxon>
        <taxon>Patelloidea</taxon>
        <taxon>Patellidae</taxon>
        <taxon>Patella</taxon>
    </lineage>
</organism>
<dbReference type="InterPro" id="IPR012292">
    <property type="entry name" value="Globin/Proto"/>
</dbReference>
<keyword evidence="2 6" id="KW-0349">Heme</keyword>
<dbReference type="InterPro" id="IPR050532">
    <property type="entry name" value="Globin-like_OT"/>
</dbReference>
<keyword evidence="4" id="KW-0408">Iron</keyword>
<comment type="caution">
    <text evidence="8">The sequence shown here is derived from an EMBL/GenBank/DDBJ whole genome shotgun (WGS) entry which is preliminary data.</text>
</comment>
<dbReference type="GO" id="GO:0020037">
    <property type="term" value="F:heme binding"/>
    <property type="evidence" value="ECO:0007669"/>
    <property type="project" value="InterPro"/>
</dbReference>
<dbReference type="AlphaFoldDB" id="A0AAN8JPQ4"/>
<evidence type="ECO:0000259" key="7">
    <source>
        <dbReference type="PROSITE" id="PS01033"/>
    </source>
</evidence>
<dbReference type="EMBL" id="JAZGQO010000007">
    <property type="protein sequence ID" value="KAK6182327.1"/>
    <property type="molecule type" value="Genomic_DNA"/>
</dbReference>
<dbReference type="GO" id="GO:0046872">
    <property type="term" value="F:metal ion binding"/>
    <property type="evidence" value="ECO:0007669"/>
    <property type="project" value="UniProtKB-KW"/>
</dbReference>
<keyword evidence="3" id="KW-0479">Metal-binding</keyword>
<keyword evidence="6" id="KW-0561">Oxygen transport</keyword>
<dbReference type="GO" id="GO:0019825">
    <property type="term" value="F:oxygen binding"/>
    <property type="evidence" value="ECO:0007669"/>
    <property type="project" value="InterPro"/>
</dbReference>
<evidence type="ECO:0000313" key="8">
    <source>
        <dbReference type="EMBL" id="KAK6182327.1"/>
    </source>
</evidence>
<dbReference type="PANTHER" id="PTHR46458">
    <property type="entry name" value="BLR2807 PROTEIN"/>
    <property type="match status" value="1"/>
</dbReference>
<accession>A0AAN8JPQ4</accession>
<evidence type="ECO:0000256" key="4">
    <source>
        <dbReference type="ARBA" id="ARBA00023004"/>
    </source>
</evidence>
<evidence type="ECO:0000256" key="3">
    <source>
        <dbReference type="ARBA" id="ARBA00022723"/>
    </source>
</evidence>
<dbReference type="InterPro" id="IPR000971">
    <property type="entry name" value="Globin"/>
</dbReference>
<dbReference type="SUPFAM" id="SSF46458">
    <property type="entry name" value="Globin-like"/>
    <property type="match status" value="1"/>
</dbReference>
<comment type="similarity">
    <text evidence="6">Belongs to the globin family.</text>
</comment>
<dbReference type="Gene3D" id="1.10.490.10">
    <property type="entry name" value="Globins"/>
    <property type="match status" value="1"/>
</dbReference>
<evidence type="ECO:0000256" key="2">
    <source>
        <dbReference type="ARBA" id="ARBA00022617"/>
    </source>
</evidence>
<dbReference type="Proteomes" id="UP001347796">
    <property type="component" value="Unassembled WGS sequence"/>
</dbReference>
<reference evidence="8 9" key="1">
    <citation type="submission" date="2024-01" db="EMBL/GenBank/DDBJ databases">
        <title>The genome of the rayed Mediterranean limpet Patella caerulea (Linnaeus, 1758).</title>
        <authorList>
            <person name="Anh-Thu Weber A."/>
            <person name="Halstead-Nussloch G."/>
        </authorList>
    </citation>
    <scope>NUCLEOTIDE SEQUENCE [LARGE SCALE GENOMIC DNA]</scope>
    <source>
        <strain evidence="8">AATW-2023a</strain>
        <tissue evidence="8">Whole specimen</tissue>
    </source>
</reference>
<dbReference type="PANTHER" id="PTHR46458:SF5">
    <property type="entry name" value="GLOBIN FAMILY PROFILE DOMAIN-CONTAINING PROTEIN"/>
    <property type="match status" value="1"/>
</dbReference>
<dbReference type="InterPro" id="IPR009050">
    <property type="entry name" value="Globin-like_sf"/>
</dbReference>
<dbReference type="GO" id="GO:0005344">
    <property type="term" value="F:oxygen carrier activity"/>
    <property type="evidence" value="ECO:0007669"/>
    <property type="project" value="UniProtKB-KW"/>
</dbReference>
<evidence type="ECO:0000256" key="6">
    <source>
        <dbReference type="RuleBase" id="RU000356"/>
    </source>
</evidence>
<proteinExistence type="inferred from homology"/>
<dbReference type="Pfam" id="PF00042">
    <property type="entry name" value="Globin"/>
    <property type="match status" value="1"/>
</dbReference>
<name>A0AAN8JPQ4_PATCE</name>
<gene>
    <name evidence="8" type="ORF">SNE40_010038</name>
</gene>
<evidence type="ECO:0000256" key="5">
    <source>
        <dbReference type="ARBA" id="ARBA00030087"/>
    </source>
</evidence>
<evidence type="ECO:0000313" key="9">
    <source>
        <dbReference type="Proteomes" id="UP001347796"/>
    </source>
</evidence>
<sequence length="202" mass="23341">MGCRQTKKADTDIQPEKKNLANDKDEFTAICVDPRLPLDARQIFKLKQSWKGIKRNMEPTGVEMFLRLFKRKSELKSMFKEFKHLEKEDELRDNEALEHHATLVMTTLDDAITNIDNVEYISCMLSERGGSHVRFNGFHESNFYNIKEPFLDAVKITLEDRSNEAIEKIYSIAITFILNTLANGFVEAHEAKAAKEAKEKLK</sequence>
<evidence type="ECO:0000256" key="1">
    <source>
        <dbReference type="ARBA" id="ARBA00013895"/>
    </source>
</evidence>
<feature type="domain" description="Globin" evidence="7">
    <location>
        <begin position="37"/>
        <end position="186"/>
    </location>
</feature>
<keyword evidence="6" id="KW-0813">Transport</keyword>
<keyword evidence="9" id="KW-1185">Reference proteome</keyword>
<protein>
    <recommendedName>
        <fullName evidence="1">Globin</fullName>
    </recommendedName>
    <alternativeName>
        <fullName evidence="5">Myoglobin</fullName>
    </alternativeName>
</protein>